<dbReference type="EMBL" id="LMTZ01000136">
    <property type="protein sequence ID" value="KST63596.1"/>
    <property type="molecule type" value="Genomic_DNA"/>
</dbReference>
<dbReference type="Pfam" id="PF04371">
    <property type="entry name" value="PAD_porph"/>
    <property type="match status" value="1"/>
</dbReference>
<proteinExistence type="predicted"/>
<dbReference type="RefSeq" id="WP_027846609.1">
    <property type="nucleotide sequence ID" value="NZ_LMTZ01000127.1"/>
</dbReference>
<organism evidence="3 4">
    <name type="scientific">Mastigocoleus testarum BC008</name>
    <dbReference type="NCBI Taxonomy" id="371196"/>
    <lineage>
        <taxon>Bacteria</taxon>
        <taxon>Bacillati</taxon>
        <taxon>Cyanobacteriota</taxon>
        <taxon>Cyanophyceae</taxon>
        <taxon>Nostocales</taxon>
        <taxon>Hapalosiphonaceae</taxon>
        <taxon>Mastigocoleus</taxon>
    </lineage>
</organism>
<evidence type="ECO:0000256" key="1">
    <source>
        <dbReference type="ARBA" id="ARBA00022801"/>
    </source>
</evidence>
<sequence length="372" mass="41731">MLSRRKLIKSASFITGGFLLGCKSGRVNISENNLFIMPEENQPHERTWMSFVANDYIWSNRQIPEVKRNLVLIAKTIAKYEPVSMLVSPNDYEEATSLLQGLNSHNYPIELIEFTTDDLWLRDSGPTFVRGNYGKKYGINFNFNAWGNKQEHTQDSKVANFITNTVNATIKTTDLTLEGGCFEVDGHGTAILTKSCVLNHNRNSNINQIQVEEKLKVLLGLKKIIWLEGIRGRDITDGHTDFYARFSKLGEVIVSRDNDQQSYDYEVTRNNIQELKNATDADGNKLNVTIIDTPNSINQAYGVNHFAAGYVGYYICNDAVIMQKFGDQYADDNAKGIIAKAFPNRIIEQIAIDGIASGGGSIHCTTQQEPKI</sequence>
<dbReference type="PROSITE" id="PS51257">
    <property type="entry name" value="PROKAR_LIPOPROTEIN"/>
    <property type="match status" value="1"/>
</dbReference>
<evidence type="ECO:0000313" key="2">
    <source>
        <dbReference type="EMBL" id="KST63596.1"/>
    </source>
</evidence>
<dbReference type="GO" id="GO:0009446">
    <property type="term" value="P:putrescine biosynthetic process"/>
    <property type="evidence" value="ECO:0007669"/>
    <property type="project" value="InterPro"/>
</dbReference>
<protein>
    <submittedName>
        <fullName evidence="3">Agmatine deiminase</fullName>
    </submittedName>
</protein>
<dbReference type="GO" id="GO:0004668">
    <property type="term" value="F:protein-arginine deiminase activity"/>
    <property type="evidence" value="ECO:0007669"/>
    <property type="project" value="InterPro"/>
</dbReference>
<dbReference type="SUPFAM" id="SSF55909">
    <property type="entry name" value="Pentein"/>
    <property type="match status" value="1"/>
</dbReference>
<keyword evidence="4" id="KW-1185">Reference proteome</keyword>
<dbReference type="InterPro" id="IPR007466">
    <property type="entry name" value="Peptidyl-Arg-deiminase_porph"/>
</dbReference>
<gene>
    <name evidence="2" type="ORF">BC008_14145</name>
    <name evidence="3" type="ORF">BC008_16145</name>
</gene>
<dbReference type="AlphaFoldDB" id="A0A0V7ZHS8"/>
<dbReference type="GO" id="GO:0047632">
    <property type="term" value="F:agmatine deiminase activity"/>
    <property type="evidence" value="ECO:0007669"/>
    <property type="project" value="TreeGrafter"/>
</dbReference>
<dbReference type="Gene3D" id="3.75.10.10">
    <property type="entry name" value="L-arginine/glycine Amidinotransferase, Chain A"/>
    <property type="match status" value="1"/>
</dbReference>
<dbReference type="Proteomes" id="UP000053372">
    <property type="component" value="Unassembled WGS sequence"/>
</dbReference>
<comment type="caution">
    <text evidence="3">The sequence shown here is derived from an EMBL/GenBank/DDBJ whole genome shotgun (WGS) entry which is preliminary data.</text>
</comment>
<dbReference type="PANTHER" id="PTHR31377:SF0">
    <property type="entry name" value="AGMATINE DEIMINASE-RELATED"/>
    <property type="match status" value="1"/>
</dbReference>
<accession>A0A0V7ZHS8</accession>
<evidence type="ECO:0000313" key="3">
    <source>
        <dbReference type="EMBL" id="KST64170.1"/>
    </source>
</evidence>
<evidence type="ECO:0000313" key="4">
    <source>
        <dbReference type="Proteomes" id="UP000053372"/>
    </source>
</evidence>
<dbReference type="OrthoDB" id="9808013at2"/>
<dbReference type="PANTHER" id="PTHR31377">
    <property type="entry name" value="AGMATINE DEIMINASE-RELATED"/>
    <property type="match status" value="1"/>
</dbReference>
<reference evidence="3 4" key="1">
    <citation type="journal article" date="2015" name="Genome Announc.">
        <title>Draft Genome of the Euendolithic (true boring) Cyanobacterium Mastigocoleus testarum strain BC008.</title>
        <authorList>
            <person name="Guida B.S."/>
            <person name="Garcia-Pichel F."/>
        </authorList>
    </citation>
    <scope>NUCLEOTIDE SEQUENCE [LARGE SCALE GENOMIC DNA]</scope>
    <source>
        <strain evidence="3 4">BC008</strain>
    </source>
</reference>
<dbReference type="EMBL" id="LMTZ01000127">
    <property type="protein sequence ID" value="KST64170.1"/>
    <property type="molecule type" value="Genomic_DNA"/>
</dbReference>
<name>A0A0V7ZHS8_9CYAN</name>
<keyword evidence="1" id="KW-0378">Hydrolase</keyword>